<dbReference type="EMBL" id="QNUK01000106">
    <property type="protein sequence ID" value="KAF5901710.1"/>
    <property type="molecule type" value="Genomic_DNA"/>
</dbReference>
<dbReference type="PANTHER" id="PTHR45716">
    <property type="entry name" value="BITESIZE, ISOFORM I"/>
    <property type="match status" value="1"/>
</dbReference>
<feature type="non-terminal residue" evidence="1">
    <location>
        <position position="1"/>
    </location>
</feature>
<proteinExistence type="predicted"/>
<dbReference type="GO" id="GO:0070382">
    <property type="term" value="C:exocytic vesicle"/>
    <property type="evidence" value="ECO:0007669"/>
    <property type="project" value="TreeGrafter"/>
</dbReference>
<evidence type="ECO:0000313" key="2">
    <source>
        <dbReference type="Proteomes" id="UP000727407"/>
    </source>
</evidence>
<dbReference type="AlphaFoldDB" id="A0A8J4XEE1"/>
<feature type="non-terminal residue" evidence="1">
    <location>
        <position position="61"/>
    </location>
</feature>
<keyword evidence="2" id="KW-1185">Reference proteome</keyword>
<sequence length="61" mass="6842">AADILESQEYRGVLFVSLKYMPAEATGGSRVSQPTGEIHIWLREAKHLRRLKAQGVDSFVK</sequence>
<dbReference type="GO" id="GO:0005886">
    <property type="term" value="C:plasma membrane"/>
    <property type="evidence" value="ECO:0007669"/>
    <property type="project" value="TreeGrafter"/>
</dbReference>
<dbReference type="Proteomes" id="UP000727407">
    <property type="component" value="Unassembled WGS sequence"/>
</dbReference>
<gene>
    <name evidence="1" type="ORF">DAT39_008542</name>
</gene>
<evidence type="ECO:0000313" key="1">
    <source>
        <dbReference type="EMBL" id="KAF5901710.1"/>
    </source>
</evidence>
<protein>
    <submittedName>
        <fullName evidence="1">Synaptotagmin-like protein 1 isoform X1</fullName>
    </submittedName>
</protein>
<name>A0A8J4XEE1_CLAMG</name>
<organism evidence="1 2">
    <name type="scientific">Clarias magur</name>
    <name type="common">Asian catfish</name>
    <name type="synonym">Macropteronotus magur</name>
    <dbReference type="NCBI Taxonomy" id="1594786"/>
    <lineage>
        <taxon>Eukaryota</taxon>
        <taxon>Metazoa</taxon>
        <taxon>Chordata</taxon>
        <taxon>Craniata</taxon>
        <taxon>Vertebrata</taxon>
        <taxon>Euteleostomi</taxon>
        <taxon>Actinopterygii</taxon>
        <taxon>Neopterygii</taxon>
        <taxon>Teleostei</taxon>
        <taxon>Ostariophysi</taxon>
        <taxon>Siluriformes</taxon>
        <taxon>Clariidae</taxon>
        <taxon>Clarias</taxon>
    </lineage>
</organism>
<dbReference type="PANTHER" id="PTHR45716:SF3">
    <property type="entry name" value="SYNAPTOTAGMIN-LIKE PROTEIN 1"/>
    <property type="match status" value="1"/>
</dbReference>
<dbReference type="GO" id="GO:0042043">
    <property type="term" value="F:neurexin family protein binding"/>
    <property type="evidence" value="ECO:0007669"/>
    <property type="project" value="TreeGrafter"/>
</dbReference>
<comment type="caution">
    <text evidence="1">The sequence shown here is derived from an EMBL/GenBank/DDBJ whole genome shotgun (WGS) entry which is preliminary data.</text>
</comment>
<reference evidence="1" key="1">
    <citation type="submission" date="2020-07" db="EMBL/GenBank/DDBJ databases">
        <title>Clarias magur genome sequencing, assembly and annotation.</title>
        <authorList>
            <person name="Kushwaha B."/>
            <person name="Kumar R."/>
            <person name="Das P."/>
            <person name="Joshi C.G."/>
            <person name="Kumar D."/>
            <person name="Nagpure N.S."/>
            <person name="Pandey M."/>
            <person name="Agarwal S."/>
            <person name="Srivastava S."/>
            <person name="Singh M."/>
            <person name="Sahoo L."/>
            <person name="Jayasankar P."/>
            <person name="Meher P.K."/>
            <person name="Koringa P.G."/>
            <person name="Iquebal M.A."/>
            <person name="Das S.P."/>
            <person name="Bit A."/>
            <person name="Patnaik S."/>
            <person name="Patel N."/>
            <person name="Shah T.M."/>
            <person name="Hinsu A."/>
            <person name="Jena J.K."/>
        </authorList>
    </citation>
    <scope>NUCLEOTIDE SEQUENCE</scope>
    <source>
        <strain evidence="1">CIFAMagur01</strain>
        <tissue evidence="1">Testis</tissue>
    </source>
</reference>
<accession>A0A8J4XEE1</accession>
<dbReference type="GO" id="GO:0006887">
    <property type="term" value="P:exocytosis"/>
    <property type="evidence" value="ECO:0007669"/>
    <property type="project" value="TreeGrafter"/>
</dbReference>